<dbReference type="GO" id="GO:0008893">
    <property type="term" value="F:guanosine-3',5'-bis(diphosphate) 3'-diphosphatase activity"/>
    <property type="evidence" value="ECO:0007669"/>
    <property type="project" value="TreeGrafter"/>
</dbReference>
<dbReference type="SUPFAM" id="SSF109604">
    <property type="entry name" value="HD-domain/PDEase-like"/>
    <property type="match status" value="1"/>
</dbReference>
<dbReference type="OrthoDB" id="272476at2"/>
<dbReference type="Proteomes" id="UP000319817">
    <property type="component" value="Chromosome"/>
</dbReference>
<evidence type="ECO:0000313" key="1">
    <source>
        <dbReference type="EMBL" id="QDT10470.1"/>
    </source>
</evidence>
<gene>
    <name evidence="1" type="primary">relA</name>
    <name evidence="1" type="ORF">K239x_24270</name>
</gene>
<dbReference type="InterPro" id="IPR052194">
    <property type="entry name" value="MESH1"/>
</dbReference>
<dbReference type="PANTHER" id="PTHR46246">
    <property type="entry name" value="GUANOSINE-3',5'-BIS(DIPHOSPHATE) 3'-PYROPHOSPHOHYDROLASE MESH1"/>
    <property type="match status" value="1"/>
</dbReference>
<protein>
    <submittedName>
        <fullName evidence="1">Bifunctional (P)ppGpp synthase/hydrolase relA</fullName>
    </submittedName>
</protein>
<sequence length="143" mass="16074">MSDLERAIEIAVTAHKGQTRKDGSPYVLHPLRLMMAVGSDAEKIVAVLHDVVEDTPFTFDQLRSEGFADDVLDALHLVTHDLEQSYTDYISAIAKNPIARAVKMADLRDNSNLFEIPDLRPKDLERMQKYHAAHKLLTEASFS</sequence>
<dbReference type="Gene3D" id="1.10.3210.10">
    <property type="entry name" value="Hypothetical protein af1432"/>
    <property type="match status" value="1"/>
</dbReference>
<dbReference type="RefSeq" id="WP_145418062.1">
    <property type="nucleotide sequence ID" value="NZ_CP036526.1"/>
</dbReference>
<dbReference type="EMBL" id="CP036526">
    <property type="protein sequence ID" value="QDT10470.1"/>
    <property type="molecule type" value="Genomic_DNA"/>
</dbReference>
<name>A0A517NTM5_9BACT</name>
<proteinExistence type="predicted"/>
<dbReference type="AlphaFoldDB" id="A0A517NTM5"/>
<evidence type="ECO:0000313" key="2">
    <source>
        <dbReference type="Proteomes" id="UP000319817"/>
    </source>
</evidence>
<keyword evidence="1" id="KW-0378">Hydrolase</keyword>
<reference evidence="1 2" key="1">
    <citation type="submission" date="2019-02" db="EMBL/GenBank/DDBJ databases">
        <title>Deep-cultivation of Planctomycetes and their phenomic and genomic characterization uncovers novel biology.</title>
        <authorList>
            <person name="Wiegand S."/>
            <person name="Jogler M."/>
            <person name="Boedeker C."/>
            <person name="Pinto D."/>
            <person name="Vollmers J."/>
            <person name="Rivas-Marin E."/>
            <person name="Kohn T."/>
            <person name="Peeters S.H."/>
            <person name="Heuer A."/>
            <person name="Rast P."/>
            <person name="Oberbeckmann S."/>
            <person name="Bunk B."/>
            <person name="Jeske O."/>
            <person name="Meyerdierks A."/>
            <person name="Storesund J.E."/>
            <person name="Kallscheuer N."/>
            <person name="Luecker S."/>
            <person name="Lage O.M."/>
            <person name="Pohl T."/>
            <person name="Merkel B.J."/>
            <person name="Hornburger P."/>
            <person name="Mueller R.-W."/>
            <person name="Bruemmer F."/>
            <person name="Labrenz M."/>
            <person name="Spormann A.M."/>
            <person name="Op den Camp H."/>
            <person name="Overmann J."/>
            <person name="Amann R."/>
            <person name="Jetten M.S.M."/>
            <person name="Mascher T."/>
            <person name="Medema M.H."/>
            <person name="Devos D.P."/>
            <person name="Kaster A.-K."/>
            <person name="Ovreas L."/>
            <person name="Rohde M."/>
            <person name="Galperin M.Y."/>
            <person name="Jogler C."/>
        </authorList>
    </citation>
    <scope>NUCLEOTIDE SEQUENCE [LARGE SCALE GENOMIC DNA]</scope>
    <source>
        <strain evidence="1 2">K23_9</strain>
    </source>
</reference>
<keyword evidence="2" id="KW-1185">Reference proteome</keyword>
<organism evidence="1 2">
    <name type="scientific">Stieleria marina</name>
    <dbReference type="NCBI Taxonomy" id="1930275"/>
    <lineage>
        <taxon>Bacteria</taxon>
        <taxon>Pseudomonadati</taxon>
        <taxon>Planctomycetota</taxon>
        <taxon>Planctomycetia</taxon>
        <taxon>Pirellulales</taxon>
        <taxon>Pirellulaceae</taxon>
        <taxon>Stieleria</taxon>
    </lineage>
</organism>
<accession>A0A517NTM5</accession>
<dbReference type="PANTHER" id="PTHR46246:SF1">
    <property type="entry name" value="GUANOSINE-3',5'-BIS(DIPHOSPHATE) 3'-PYROPHOSPHOHYDROLASE MESH1"/>
    <property type="match status" value="1"/>
</dbReference>